<dbReference type="GO" id="GO:0005634">
    <property type="term" value="C:nucleus"/>
    <property type="evidence" value="ECO:0007669"/>
    <property type="project" value="TreeGrafter"/>
</dbReference>
<sequence length="148" mass="17019">WKPKDETASRRLVHFSRIAIGSLVTLKCKLFSSDESDELEEGVVISCIKLPQLGGYHVTSYDIVKLAEHIVQLRLNTDLKNRARRNMASVACTTLDKVSAKDVPPTNDFITLMQFDHPKPRSIEKSIKVYHWRLLEQCLDKILWHFVS</sequence>
<dbReference type="OrthoDB" id="1751210at2759"/>
<accession>A0A0C2WWA3</accession>
<dbReference type="Pfam" id="PF23305">
    <property type="entry name" value="DUF7082"/>
    <property type="match status" value="1"/>
</dbReference>
<name>A0A0C2WWA3_SERVB</name>
<protein>
    <recommendedName>
        <fullName evidence="1">DUF7082 domain-containing protein</fullName>
    </recommendedName>
</protein>
<reference evidence="3" key="2">
    <citation type="submission" date="2015-01" db="EMBL/GenBank/DDBJ databases">
        <title>Evolutionary Origins and Diversification of the Mycorrhizal Mutualists.</title>
        <authorList>
            <consortium name="DOE Joint Genome Institute"/>
            <consortium name="Mycorrhizal Genomics Consortium"/>
            <person name="Kohler A."/>
            <person name="Kuo A."/>
            <person name="Nagy L.G."/>
            <person name="Floudas D."/>
            <person name="Copeland A."/>
            <person name="Barry K.W."/>
            <person name="Cichocki N."/>
            <person name="Veneault-Fourrey C."/>
            <person name="LaButti K."/>
            <person name="Lindquist E.A."/>
            <person name="Lipzen A."/>
            <person name="Lundell T."/>
            <person name="Morin E."/>
            <person name="Murat C."/>
            <person name="Riley R."/>
            <person name="Ohm R."/>
            <person name="Sun H."/>
            <person name="Tunlid A."/>
            <person name="Henrissat B."/>
            <person name="Grigoriev I.V."/>
            <person name="Hibbett D.S."/>
            <person name="Martin F."/>
        </authorList>
    </citation>
    <scope>NUCLEOTIDE SEQUENCE [LARGE SCALE GENOMIC DNA]</scope>
    <source>
        <strain evidence="3">MAFF 305830</strain>
    </source>
</reference>
<dbReference type="PANTHER" id="PTHR39463:SF1">
    <property type="entry name" value="MEDUSA"/>
    <property type="match status" value="1"/>
</dbReference>
<organism evidence="2 3">
    <name type="scientific">Serendipita vermifera MAFF 305830</name>
    <dbReference type="NCBI Taxonomy" id="933852"/>
    <lineage>
        <taxon>Eukaryota</taxon>
        <taxon>Fungi</taxon>
        <taxon>Dikarya</taxon>
        <taxon>Basidiomycota</taxon>
        <taxon>Agaricomycotina</taxon>
        <taxon>Agaricomycetes</taxon>
        <taxon>Sebacinales</taxon>
        <taxon>Serendipitaceae</taxon>
        <taxon>Serendipita</taxon>
    </lineage>
</organism>
<dbReference type="InterPro" id="IPR055509">
    <property type="entry name" value="DUF7082"/>
</dbReference>
<gene>
    <name evidence="2" type="ORF">M408DRAFT_58873</name>
</gene>
<dbReference type="HOGENOM" id="CLU_115941_0_0_1"/>
<dbReference type="AlphaFoldDB" id="A0A0C2WWA3"/>
<proteinExistence type="predicted"/>
<dbReference type="STRING" id="933852.A0A0C2WWA3"/>
<evidence type="ECO:0000313" key="3">
    <source>
        <dbReference type="Proteomes" id="UP000054097"/>
    </source>
</evidence>
<feature type="non-terminal residue" evidence="2">
    <location>
        <position position="1"/>
    </location>
</feature>
<evidence type="ECO:0000313" key="2">
    <source>
        <dbReference type="EMBL" id="KIM30433.1"/>
    </source>
</evidence>
<reference evidence="2 3" key="1">
    <citation type="submission" date="2014-04" db="EMBL/GenBank/DDBJ databases">
        <authorList>
            <consortium name="DOE Joint Genome Institute"/>
            <person name="Kuo A."/>
            <person name="Zuccaro A."/>
            <person name="Kohler A."/>
            <person name="Nagy L.G."/>
            <person name="Floudas D."/>
            <person name="Copeland A."/>
            <person name="Barry K.W."/>
            <person name="Cichocki N."/>
            <person name="Veneault-Fourrey C."/>
            <person name="LaButti K."/>
            <person name="Lindquist E.A."/>
            <person name="Lipzen A."/>
            <person name="Lundell T."/>
            <person name="Morin E."/>
            <person name="Murat C."/>
            <person name="Sun H."/>
            <person name="Tunlid A."/>
            <person name="Henrissat B."/>
            <person name="Grigoriev I.V."/>
            <person name="Hibbett D.S."/>
            <person name="Martin F."/>
            <person name="Nordberg H.P."/>
            <person name="Cantor M.N."/>
            <person name="Hua S.X."/>
        </authorList>
    </citation>
    <scope>NUCLEOTIDE SEQUENCE [LARGE SCALE GENOMIC DNA]</scope>
    <source>
        <strain evidence="2 3">MAFF 305830</strain>
    </source>
</reference>
<dbReference type="Proteomes" id="UP000054097">
    <property type="component" value="Unassembled WGS sequence"/>
</dbReference>
<feature type="domain" description="DUF7082" evidence="1">
    <location>
        <begin position="1"/>
        <end position="143"/>
    </location>
</feature>
<feature type="non-terminal residue" evidence="2">
    <location>
        <position position="148"/>
    </location>
</feature>
<keyword evidence="3" id="KW-1185">Reference proteome</keyword>
<dbReference type="PANTHER" id="PTHR39463">
    <property type="entry name" value="MEDUSA"/>
    <property type="match status" value="1"/>
</dbReference>
<evidence type="ECO:0000259" key="1">
    <source>
        <dbReference type="Pfam" id="PF23305"/>
    </source>
</evidence>
<dbReference type="EMBL" id="KN824284">
    <property type="protein sequence ID" value="KIM30433.1"/>
    <property type="molecule type" value="Genomic_DNA"/>
</dbReference>